<evidence type="ECO:0000313" key="1">
    <source>
        <dbReference type="EMBL" id="KAJ7100168.1"/>
    </source>
</evidence>
<keyword evidence="2" id="KW-1185">Reference proteome</keyword>
<gene>
    <name evidence="1" type="ORF">B0H15DRAFT_818980</name>
</gene>
<dbReference type="Proteomes" id="UP001222325">
    <property type="component" value="Unassembled WGS sequence"/>
</dbReference>
<reference evidence="1" key="1">
    <citation type="submission" date="2023-03" db="EMBL/GenBank/DDBJ databases">
        <title>Massive genome expansion in bonnet fungi (Mycena s.s.) driven by repeated elements and novel gene families across ecological guilds.</title>
        <authorList>
            <consortium name="Lawrence Berkeley National Laboratory"/>
            <person name="Harder C.B."/>
            <person name="Miyauchi S."/>
            <person name="Viragh M."/>
            <person name="Kuo A."/>
            <person name="Thoen E."/>
            <person name="Andreopoulos B."/>
            <person name="Lu D."/>
            <person name="Skrede I."/>
            <person name="Drula E."/>
            <person name="Henrissat B."/>
            <person name="Morin E."/>
            <person name="Kohler A."/>
            <person name="Barry K."/>
            <person name="LaButti K."/>
            <person name="Morin E."/>
            <person name="Salamov A."/>
            <person name="Lipzen A."/>
            <person name="Mereny Z."/>
            <person name="Hegedus B."/>
            <person name="Baldrian P."/>
            <person name="Stursova M."/>
            <person name="Weitz H."/>
            <person name="Taylor A."/>
            <person name="Grigoriev I.V."/>
            <person name="Nagy L.G."/>
            <person name="Martin F."/>
            <person name="Kauserud H."/>
        </authorList>
    </citation>
    <scope>NUCLEOTIDE SEQUENCE</scope>
    <source>
        <strain evidence="1">CBHHK173m</strain>
    </source>
</reference>
<comment type="caution">
    <text evidence="1">The sequence shown here is derived from an EMBL/GenBank/DDBJ whole genome shotgun (WGS) entry which is preliminary data.</text>
</comment>
<sequence>MPCWRRAWPFLRSASATTWGIGTRARRRRKRTRSRTADRGGIELRASESKCARSPFGCVLSDSVNSCHTHMFTNTGRKSCMNKLNLCFLCWWPL</sequence>
<organism evidence="1 2">
    <name type="scientific">Mycena belliarum</name>
    <dbReference type="NCBI Taxonomy" id="1033014"/>
    <lineage>
        <taxon>Eukaryota</taxon>
        <taxon>Fungi</taxon>
        <taxon>Dikarya</taxon>
        <taxon>Basidiomycota</taxon>
        <taxon>Agaricomycotina</taxon>
        <taxon>Agaricomycetes</taxon>
        <taxon>Agaricomycetidae</taxon>
        <taxon>Agaricales</taxon>
        <taxon>Marasmiineae</taxon>
        <taxon>Mycenaceae</taxon>
        <taxon>Mycena</taxon>
    </lineage>
</organism>
<name>A0AAD6Y027_9AGAR</name>
<evidence type="ECO:0000313" key="2">
    <source>
        <dbReference type="Proteomes" id="UP001222325"/>
    </source>
</evidence>
<proteinExistence type="predicted"/>
<protein>
    <submittedName>
        <fullName evidence="1">Uncharacterized protein</fullName>
    </submittedName>
</protein>
<dbReference type="EMBL" id="JARJCN010000006">
    <property type="protein sequence ID" value="KAJ7100168.1"/>
    <property type="molecule type" value="Genomic_DNA"/>
</dbReference>
<accession>A0AAD6Y027</accession>
<dbReference type="AlphaFoldDB" id="A0AAD6Y027"/>